<evidence type="ECO:0000259" key="1">
    <source>
        <dbReference type="Pfam" id="PF13837"/>
    </source>
</evidence>
<dbReference type="PANTHER" id="PTHR46327">
    <property type="entry name" value="F16F4.11 PROTEIN-RELATED"/>
    <property type="match status" value="1"/>
</dbReference>
<gene>
    <name evidence="2" type="ORF">F3Y22_tig00111023pilonHSYRG00032</name>
</gene>
<dbReference type="Gene3D" id="1.10.10.60">
    <property type="entry name" value="Homeodomain-like"/>
    <property type="match status" value="1"/>
</dbReference>
<reference evidence="2" key="1">
    <citation type="submission" date="2019-09" db="EMBL/GenBank/DDBJ databases">
        <title>Draft genome information of white flower Hibiscus syriacus.</title>
        <authorList>
            <person name="Kim Y.-M."/>
        </authorList>
    </citation>
    <scope>NUCLEOTIDE SEQUENCE [LARGE SCALE GENOMIC DNA]</scope>
    <source>
        <strain evidence="2">YM2019G1</strain>
    </source>
</reference>
<dbReference type="Proteomes" id="UP000436088">
    <property type="component" value="Unassembled WGS sequence"/>
</dbReference>
<dbReference type="PANTHER" id="PTHR46327:SF5">
    <property type="entry name" value="MYB_SANT-LIKE DNA-BINDING DOMAIN-CONTAINING PROTEIN"/>
    <property type="match status" value="1"/>
</dbReference>
<dbReference type="InterPro" id="IPR044822">
    <property type="entry name" value="Myb_DNA-bind_4"/>
</dbReference>
<proteinExistence type="predicted"/>
<dbReference type="Pfam" id="PF13837">
    <property type="entry name" value="Myb_DNA-bind_4"/>
    <property type="match status" value="1"/>
</dbReference>
<evidence type="ECO:0000313" key="3">
    <source>
        <dbReference type="Proteomes" id="UP000436088"/>
    </source>
</evidence>
<dbReference type="EMBL" id="VEPZ02001206">
    <property type="protein sequence ID" value="KAE8687078.1"/>
    <property type="molecule type" value="Genomic_DNA"/>
</dbReference>
<protein>
    <submittedName>
        <fullName evidence="2">Sequence-specific DNA binding transcription factor</fullName>
    </submittedName>
</protein>
<organism evidence="2 3">
    <name type="scientific">Hibiscus syriacus</name>
    <name type="common">Rose of Sharon</name>
    <dbReference type="NCBI Taxonomy" id="106335"/>
    <lineage>
        <taxon>Eukaryota</taxon>
        <taxon>Viridiplantae</taxon>
        <taxon>Streptophyta</taxon>
        <taxon>Embryophyta</taxon>
        <taxon>Tracheophyta</taxon>
        <taxon>Spermatophyta</taxon>
        <taxon>Magnoliopsida</taxon>
        <taxon>eudicotyledons</taxon>
        <taxon>Gunneridae</taxon>
        <taxon>Pentapetalae</taxon>
        <taxon>rosids</taxon>
        <taxon>malvids</taxon>
        <taxon>Malvales</taxon>
        <taxon>Malvaceae</taxon>
        <taxon>Malvoideae</taxon>
        <taxon>Hibiscus</taxon>
    </lineage>
</organism>
<dbReference type="AlphaFoldDB" id="A0A6A2Z5A3"/>
<name>A0A6A2Z5A3_HIBSY</name>
<keyword evidence="3" id="KW-1185">Reference proteome</keyword>
<feature type="domain" description="Myb/SANT-like DNA-binding" evidence="1">
    <location>
        <begin position="107"/>
        <end position="195"/>
    </location>
</feature>
<evidence type="ECO:0000313" key="2">
    <source>
        <dbReference type="EMBL" id="KAE8687078.1"/>
    </source>
</evidence>
<comment type="caution">
    <text evidence="2">The sequence shown here is derived from an EMBL/GenBank/DDBJ whole genome shotgun (WGS) entry which is preliminary data.</text>
</comment>
<accession>A0A6A2Z5A3</accession>
<sequence length="390" mass="45015">MHLGPFGFIPVDAASTSQIVKREQIVRWRSWLSATCSIRDEMLSMGLFNCAPMLRYEQQPFMSQLPSALGLVENKRQESIVIKDDMSSLEHNEADKSEDGSPWQRIKWTAKSVKLLITILSYIGEDPSTDCTGSRMKMSSLLRKQGKWKCVSKVMADRGYHVSPQQCEDKFNNLNKTYRRLNDLLGRGTSCKVVENPKFLDIIDVSEEGKEDARKLLTSKHLFFEEMCSYHNANRMYLPHDQDLLQSLLFNLKNEDDHKLLGSCQTVLDGADENAGVLVEVDTAKDNGAISDSQPLHNATHQNLTCHEENEVDGQQNQLMAHRTYRLEKRKLQLKSKLLNLEKQSLKWKRRSWKQDLKLDKMRQRNKRLKLGNECITMLLTRKRTDLERA</sequence>